<keyword evidence="2" id="KW-0732">Signal</keyword>
<dbReference type="Pfam" id="PF05275">
    <property type="entry name" value="CopB"/>
    <property type="match status" value="1"/>
</dbReference>
<dbReference type="Proteomes" id="UP000020865">
    <property type="component" value="Unassembled WGS sequence"/>
</dbReference>
<accession>A0A9P2XIA9</accession>
<reference evidence="3 4" key="1">
    <citation type="submission" date="2014-02" db="EMBL/GenBank/DDBJ databases">
        <title>Comparative genomics and transcriptomics to identify genetic mechanisms underlying the emergence of carbapenem resistant Acinetobacter baumannii (CRAb).</title>
        <authorList>
            <person name="Harris A.D."/>
            <person name="Johnson K.J."/>
            <person name="George J."/>
            <person name="Shefchek K."/>
            <person name="Daugherty S.C."/>
            <person name="Parankush S."/>
            <person name="Sadzewicz L."/>
            <person name="Tallon L."/>
            <person name="Sengamalay N."/>
            <person name="Hazen T.H."/>
            <person name="Rasko D.A."/>
        </authorList>
    </citation>
    <scope>NUCLEOTIDE SEQUENCE [LARGE SCALE GENOMIC DNA]</scope>
    <source>
        <strain evidence="3 4">1462234</strain>
    </source>
</reference>
<comment type="caution">
    <text evidence="3">The sequence shown here is derived from an EMBL/GenBank/DDBJ whole genome shotgun (WGS) entry which is preliminary data.</text>
</comment>
<proteinExistence type="predicted"/>
<dbReference type="GO" id="GO:0009279">
    <property type="term" value="C:cell outer membrane"/>
    <property type="evidence" value="ECO:0007669"/>
    <property type="project" value="InterPro"/>
</dbReference>
<dbReference type="GO" id="GO:0006878">
    <property type="term" value="P:intracellular copper ion homeostasis"/>
    <property type="evidence" value="ECO:0007669"/>
    <property type="project" value="InterPro"/>
</dbReference>
<protein>
    <submittedName>
        <fullName evidence="3">Copper resistance B family protein</fullName>
    </submittedName>
</protein>
<feature type="chain" id="PRO_5040250693" evidence="2">
    <location>
        <begin position="26"/>
        <end position="282"/>
    </location>
</feature>
<organism evidence="3 4">
    <name type="scientific">Acinetobacter baumannii 1462234</name>
    <dbReference type="NCBI Taxonomy" id="1310646"/>
    <lineage>
        <taxon>Bacteria</taxon>
        <taxon>Pseudomonadati</taxon>
        <taxon>Pseudomonadota</taxon>
        <taxon>Gammaproteobacteria</taxon>
        <taxon>Moraxellales</taxon>
        <taxon>Moraxellaceae</taxon>
        <taxon>Acinetobacter</taxon>
        <taxon>Acinetobacter calcoaceticus/baumannii complex</taxon>
    </lineage>
</organism>
<keyword evidence="1" id="KW-0472">Membrane</keyword>
<name>A0A9P2XIA9_ACIBA</name>
<evidence type="ECO:0000256" key="1">
    <source>
        <dbReference type="SAM" id="Phobius"/>
    </source>
</evidence>
<sequence>MRITKLFSQMICCGAFSGISVFAFAQEPLTHDHLREHGGQVYQATKIDTGWTQNEEGESSFSSELESWVGTDENKLFIKAHVEKAESEDANYGGSLLYSRNVADYWDVQAGVNYERLQREDEKEDRWAGVVGLHGMAPYFFETDAYLYVGEDKLWKLSLETERDLLFTQKLIGKPYLKADVVLQDESRYASKTGLSSLQAGFQTRYEINKKVMPFVDVGYGYEKGLKQTAWQTGHRLRTWLVLWSWVNTKILIAEQKVSLMTCHWFILMALFFVSVMVQRWL</sequence>
<dbReference type="AlphaFoldDB" id="A0A9P2XIA9"/>
<dbReference type="GO" id="GO:0005507">
    <property type="term" value="F:copper ion binding"/>
    <property type="evidence" value="ECO:0007669"/>
    <property type="project" value="InterPro"/>
</dbReference>
<evidence type="ECO:0000256" key="2">
    <source>
        <dbReference type="SAM" id="SignalP"/>
    </source>
</evidence>
<gene>
    <name evidence="3" type="ORF">J545_2566</name>
</gene>
<keyword evidence="1" id="KW-1133">Transmembrane helix</keyword>
<keyword evidence="1" id="KW-0812">Transmembrane</keyword>
<feature type="transmembrane region" description="Helical" evidence="1">
    <location>
        <begin position="258"/>
        <end position="278"/>
    </location>
</feature>
<dbReference type="InterPro" id="IPR007939">
    <property type="entry name" value="Cu-R_B_prcur"/>
</dbReference>
<evidence type="ECO:0000313" key="3">
    <source>
        <dbReference type="EMBL" id="EXB62161.1"/>
    </source>
</evidence>
<dbReference type="EMBL" id="JEWR01000032">
    <property type="protein sequence ID" value="EXB62161.1"/>
    <property type="molecule type" value="Genomic_DNA"/>
</dbReference>
<feature type="signal peptide" evidence="2">
    <location>
        <begin position="1"/>
        <end position="25"/>
    </location>
</feature>
<evidence type="ECO:0000313" key="4">
    <source>
        <dbReference type="Proteomes" id="UP000020865"/>
    </source>
</evidence>